<evidence type="ECO:0000313" key="2">
    <source>
        <dbReference type="Proteomes" id="UP000094256"/>
    </source>
</evidence>
<sequence>MGPFERHEVVRYNTDGSDTGVGYQLIQSGRKIGYVSMFVYPEPALGKDQSRQQACRDLFAGIKQDILKHEPDAKVLTEGDISAPSPHVRKRGLHATLSGGSAMFDGREQRVIEQASLFCHVGERWLVSYRVTWPEGENPTAAVEALVKALHWPEALSH</sequence>
<dbReference type="Proteomes" id="UP000094256">
    <property type="component" value="Chromosome"/>
</dbReference>
<organism evidence="1 2">
    <name type="scientific">Sphingomonas panacis</name>
    <dbReference type="NCBI Taxonomy" id="1560345"/>
    <lineage>
        <taxon>Bacteria</taxon>
        <taxon>Pseudomonadati</taxon>
        <taxon>Pseudomonadota</taxon>
        <taxon>Alphaproteobacteria</taxon>
        <taxon>Sphingomonadales</taxon>
        <taxon>Sphingomonadaceae</taxon>
        <taxon>Sphingomonas</taxon>
    </lineage>
</organism>
<protein>
    <submittedName>
        <fullName evidence="1">Uncharacterized protein</fullName>
    </submittedName>
</protein>
<gene>
    <name evidence="1" type="ORF">AWL63_16720</name>
</gene>
<accession>A0A1B3ZD38</accession>
<reference evidence="1 2" key="1">
    <citation type="submission" date="2016-01" db="EMBL/GenBank/DDBJ databases">
        <title>Complete genome and mega plasmid sequence of Sphingomonas panacis DCY99 elicits systemic resistance in rice to Xanthomonas oryzae.</title>
        <authorList>
            <person name="Kim Y.J."/>
            <person name="Yang D.C."/>
            <person name="Sing P."/>
        </authorList>
    </citation>
    <scope>NUCLEOTIDE SEQUENCE [LARGE SCALE GENOMIC DNA]</scope>
    <source>
        <strain evidence="1 2">DCY99</strain>
    </source>
</reference>
<dbReference type="EMBL" id="CP014168">
    <property type="protein sequence ID" value="AOH85341.1"/>
    <property type="molecule type" value="Genomic_DNA"/>
</dbReference>
<keyword evidence="2" id="KW-1185">Reference proteome</keyword>
<dbReference type="KEGG" id="span:AWL63_16720"/>
<dbReference type="AlphaFoldDB" id="A0A1B3ZD38"/>
<evidence type="ECO:0000313" key="1">
    <source>
        <dbReference type="EMBL" id="AOH85341.1"/>
    </source>
</evidence>
<proteinExistence type="predicted"/>
<name>A0A1B3ZD38_9SPHN</name>